<name>A0A5B8U858_9ACTN</name>
<protein>
    <recommendedName>
        <fullName evidence="4">Lipoprotein</fullName>
    </recommendedName>
</protein>
<feature type="signal peptide" evidence="1">
    <location>
        <begin position="1"/>
        <end position="19"/>
    </location>
</feature>
<dbReference type="EMBL" id="CP042430">
    <property type="protein sequence ID" value="QEC49200.1"/>
    <property type="molecule type" value="Genomic_DNA"/>
</dbReference>
<dbReference type="AlphaFoldDB" id="A0A5B8U858"/>
<organism evidence="2 3">
    <name type="scientific">Baekduia soli</name>
    <dbReference type="NCBI Taxonomy" id="496014"/>
    <lineage>
        <taxon>Bacteria</taxon>
        <taxon>Bacillati</taxon>
        <taxon>Actinomycetota</taxon>
        <taxon>Thermoleophilia</taxon>
        <taxon>Solirubrobacterales</taxon>
        <taxon>Baekduiaceae</taxon>
        <taxon>Baekduia</taxon>
    </lineage>
</organism>
<dbReference type="RefSeq" id="WP_146921563.1">
    <property type="nucleotide sequence ID" value="NZ_CP042430.1"/>
</dbReference>
<sequence length="144" mass="15525">MHWRHPTTLLLLAATVACGCGGAGGGAPAPAPVVHTVPKAERSVQRAGTITVRGDYAPDSHGPYTLDGRYRISFAQFGDGVDFRQEVPFTARLEQAVADGPGRRIPLFQRAARAGSKTIEVHGRYDVVVDYGDSPYELVLRPLR</sequence>
<evidence type="ECO:0008006" key="4">
    <source>
        <dbReference type="Google" id="ProtNLM"/>
    </source>
</evidence>
<feature type="chain" id="PRO_5039050261" description="Lipoprotein" evidence="1">
    <location>
        <begin position="20"/>
        <end position="144"/>
    </location>
</feature>
<dbReference type="Proteomes" id="UP000321805">
    <property type="component" value="Chromosome"/>
</dbReference>
<keyword evidence="3" id="KW-1185">Reference proteome</keyword>
<dbReference type="KEGG" id="bsol:FSW04_17525"/>
<dbReference type="OrthoDB" id="5245031at2"/>
<evidence type="ECO:0000256" key="1">
    <source>
        <dbReference type="SAM" id="SignalP"/>
    </source>
</evidence>
<dbReference type="PROSITE" id="PS51257">
    <property type="entry name" value="PROKAR_LIPOPROTEIN"/>
    <property type="match status" value="1"/>
</dbReference>
<evidence type="ECO:0000313" key="2">
    <source>
        <dbReference type="EMBL" id="QEC49200.1"/>
    </source>
</evidence>
<gene>
    <name evidence="2" type="ORF">FSW04_17525</name>
</gene>
<accession>A0A5B8U858</accession>
<keyword evidence="1" id="KW-0732">Signal</keyword>
<proteinExistence type="predicted"/>
<evidence type="ECO:0000313" key="3">
    <source>
        <dbReference type="Proteomes" id="UP000321805"/>
    </source>
</evidence>
<reference evidence="2 3" key="1">
    <citation type="journal article" date="2018" name="J. Microbiol.">
        <title>Baekduia soli gen. nov., sp. nov., a novel bacterium isolated from the soil of Baekdu Mountain and proposal of a novel family name, Baekduiaceae fam. nov.</title>
        <authorList>
            <person name="An D.S."/>
            <person name="Siddiqi M.Z."/>
            <person name="Kim K.H."/>
            <person name="Yu H.S."/>
            <person name="Im W.T."/>
        </authorList>
    </citation>
    <scope>NUCLEOTIDE SEQUENCE [LARGE SCALE GENOMIC DNA]</scope>
    <source>
        <strain evidence="2 3">BR7-21</strain>
    </source>
</reference>